<dbReference type="Pfam" id="PF01609">
    <property type="entry name" value="DDE_Tnp_1"/>
    <property type="match status" value="1"/>
</dbReference>
<evidence type="ECO:0000259" key="1">
    <source>
        <dbReference type="Pfam" id="PF01609"/>
    </source>
</evidence>
<dbReference type="STRING" id="589924.Ferp_1195"/>
<sequence>MGVATKPLILVIGNIEKGFDWESLLKEIRERVEAITKPESEEIEGQNFIDPSIIPMKVSKFCGLIDLSREAKILLNSYKKPEKHFMYPVEAMLRLLFFQRLSRIKFYTTLEAKIRDEEIAKDLGFVEKEGEVLTPAERSINRFVNERLGNENLRKIQKSFIERLQNALAEKGMKLGRRISIDSTPLPTLKNDECGKYNAYYFQKYNIGKMVKVHFATCVDTNIPLELIVTDANAYDGHYLIPMLEKLRELGIEPEEIYGDAHYGTIENWAICSMKYGPECYFQLPENAKFNKKGTKEWIEKVYNGIAYEKGLPYDVSFNEMLKVLFEHGYYEEVGAYFRNQWLKVKQENPEEYERIYHRRNVSENLHSILKEQLLFDENLNVKGFEAIEFYGRQFLVTLLFVALTRVENGVSEGLAKVNPTAFS</sequence>
<dbReference type="eggNOG" id="arCOG07671">
    <property type="taxonomic scope" value="Archaea"/>
</dbReference>
<organism evidence="2 3">
    <name type="scientific">Ferroglobus placidus (strain DSM 10642 / AEDII12DO)</name>
    <dbReference type="NCBI Taxonomy" id="589924"/>
    <lineage>
        <taxon>Archaea</taxon>
        <taxon>Methanobacteriati</taxon>
        <taxon>Methanobacteriota</taxon>
        <taxon>Archaeoglobi</taxon>
        <taxon>Archaeoglobales</taxon>
        <taxon>Archaeoglobaceae</taxon>
        <taxon>Ferroglobus</taxon>
    </lineage>
</organism>
<dbReference type="InterPro" id="IPR002559">
    <property type="entry name" value="Transposase_11"/>
</dbReference>
<proteinExistence type="predicted"/>
<dbReference type="HOGENOM" id="CLU_646560_0_0_2"/>
<dbReference type="AlphaFoldDB" id="D3RXZ0"/>
<name>D3RXZ0_FERPA</name>
<dbReference type="Proteomes" id="UP000002613">
    <property type="component" value="Chromosome"/>
</dbReference>
<gene>
    <name evidence="2" type="ordered locus">Ferp_1195</name>
</gene>
<dbReference type="GO" id="GO:0006313">
    <property type="term" value="P:DNA transposition"/>
    <property type="evidence" value="ECO:0007669"/>
    <property type="project" value="InterPro"/>
</dbReference>
<accession>D3RXZ0</accession>
<dbReference type="PaxDb" id="589924-Ferp_1195"/>
<reference evidence="3" key="1">
    <citation type="submission" date="2010-02" db="EMBL/GenBank/DDBJ databases">
        <title>Complete sequence of Ferroglobus placidus DSM 10642.</title>
        <authorList>
            <consortium name="US DOE Joint Genome Institute"/>
            <person name="Lucas S."/>
            <person name="Copeland A."/>
            <person name="Lapidus A."/>
            <person name="Cheng J.-F."/>
            <person name="Bruce D."/>
            <person name="Goodwin L."/>
            <person name="Pitluck S."/>
            <person name="Saunders E."/>
            <person name="Brettin T."/>
            <person name="Detter J.C."/>
            <person name="Han C."/>
            <person name="Tapia R."/>
            <person name="Larimer F."/>
            <person name="Land M."/>
            <person name="Hauser L."/>
            <person name="Kyrpides N."/>
            <person name="Ivanova N."/>
            <person name="Holmes D."/>
            <person name="Lovley D."/>
            <person name="Kyrpides N."/>
            <person name="Anderson I.J."/>
            <person name="Woyke T."/>
        </authorList>
    </citation>
    <scope>NUCLEOTIDE SEQUENCE [LARGE SCALE GENOMIC DNA]</scope>
    <source>
        <strain evidence="3">DSM 10642 / AEDII12DO</strain>
    </source>
</reference>
<reference evidence="2 3" key="2">
    <citation type="journal article" date="2011" name="Stand. Genomic Sci.">
        <title>Complete genome sequence of Ferroglobus placidus AEDII12DO.</title>
        <authorList>
            <person name="Anderson I."/>
            <person name="Risso C."/>
            <person name="Holmes D."/>
            <person name="Lucas S."/>
            <person name="Copeland A."/>
            <person name="Lapidus A."/>
            <person name="Cheng J.F."/>
            <person name="Bruce D."/>
            <person name="Goodwin L."/>
            <person name="Pitluck S."/>
            <person name="Saunders E."/>
            <person name="Brettin T."/>
            <person name="Detter J.C."/>
            <person name="Han C."/>
            <person name="Tapia R."/>
            <person name="Larimer F."/>
            <person name="Land M."/>
            <person name="Hauser L."/>
            <person name="Woyke T."/>
            <person name="Lovley D."/>
            <person name="Kyrpides N."/>
            <person name="Ivanova N."/>
        </authorList>
    </citation>
    <scope>NUCLEOTIDE SEQUENCE [LARGE SCALE GENOMIC DNA]</scope>
    <source>
        <strain evidence="3">DSM 10642 / AEDII12DO</strain>
    </source>
</reference>
<dbReference type="GeneID" id="8778707"/>
<keyword evidence="3" id="KW-1185">Reference proteome</keyword>
<dbReference type="KEGG" id="fpl:Ferp_1195"/>
<protein>
    <submittedName>
        <fullName evidence="2">Transposase IS4 family protein</fullName>
    </submittedName>
</protein>
<dbReference type="RefSeq" id="WP_012965696.1">
    <property type="nucleotide sequence ID" value="NC_013849.1"/>
</dbReference>
<dbReference type="GO" id="GO:0003677">
    <property type="term" value="F:DNA binding"/>
    <property type="evidence" value="ECO:0007669"/>
    <property type="project" value="InterPro"/>
</dbReference>
<dbReference type="GO" id="GO:0004803">
    <property type="term" value="F:transposase activity"/>
    <property type="evidence" value="ECO:0007669"/>
    <property type="project" value="InterPro"/>
</dbReference>
<evidence type="ECO:0000313" key="3">
    <source>
        <dbReference type="Proteomes" id="UP000002613"/>
    </source>
</evidence>
<dbReference type="EMBL" id="CP001899">
    <property type="protein sequence ID" value="ADC65353.1"/>
    <property type="molecule type" value="Genomic_DNA"/>
</dbReference>
<feature type="domain" description="Transposase IS4-like" evidence="1">
    <location>
        <begin position="177"/>
        <end position="389"/>
    </location>
</feature>
<evidence type="ECO:0000313" key="2">
    <source>
        <dbReference type="EMBL" id="ADC65353.1"/>
    </source>
</evidence>